<reference evidence="2 3" key="1">
    <citation type="submission" date="2020-06" db="EMBL/GenBank/DDBJ databases">
        <title>Genome sequence of 2 isolates from Red Sea Mangroves.</title>
        <authorList>
            <person name="Sefrji F."/>
            <person name="Michoud G."/>
            <person name="Merlino G."/>
            <person name="Daffonchio D."/>
        </authorList>
    </citation>
    <scope>NUCLEOTIDE SEQUENCE [LARGE SCALE GENOMIC DNA]</scope>
    <source>
        <strain evidence="2 3">R1DC25</strain>
    </source>
</reference>
<name>A0A7S8C1H9_9HYPH</name>
<proteinExistence type="predicted"/>
<organism evidence="2 3">
    <name type="scientific">Kaustia mangrovi</name>
    <dbReference type="NCBI Taxonomy" id="2593653"/>
    <lineage>
        <taxon>Bacteria</taxon>
        <taxon>Pseudomonadati</taxon>
        <taxon>Pseudomonadota</taxon>
        <taxon>Alphaproteobacteria</taxon>
        <taxon>Hyphomicrobiales</taxon>
        <taxon>Parvibaculaceae</taxon>
        <taxon>Kaustia</taxon>
    </lineage>
</organism>
<gene>
    <name evidence="2" type="ORF">HW532_02100</name>
</gene>
<dbReference type="Proteomes" id="UP000593594">
    <property type="component" value="Chromosome"/>
</dbReference>
<evidence type="ECO:0000256" key="1">
    <source>
        <dbReference type="SAM" id="SignalP"/>
    </source>
</evidence>
<dbReference type="EMBL" id="CP058214">
    <property type="protein sequence ID" value="QPC41621.1"/>
    <property type="molecule type" value="Genomic_DNA"/>
</dbReference>
<dbReference type="AlphaFoldDB" id="A0A7S8C1H9"/>
<evidence type="ECO:0000313" key="3">
    <source>
        <dbReference type="Proteomes" id="UP000593594"/>
    </source>
</evidence>
<sequence>MKYVTTGAIAGLAMMGMLAPANAFMSETQFSNMKFALPEWAELNACLSLNEKTADLRETFLKAIEYACPGDDAQMTSIKKKWDNKAGEVLQEHEQGLKPCAKLTDLDGLRKAAADEIQKVIIDARCN</sequence>
<evidence type="ECO:0000313" key="2">
    <source>
        <dbReference type="EMBL" id="QPC41621.1"/>
    </source>
</evidence>
<keyword evidence="3" id="KW-1185">Reference proteome</keyword>
<feature type="signal peptide" evidence="1">
    <location>
        <begin position="1"/>
        <end position="23"/>
    </location>
</feature>
<protein>
    <submittedName>
        <fullName evidence="2">Uncharacterized protein</fullName>
    </submittedName>
</protein>
<feature type="chain" id="PRO_5032694934" evidence="1">
    <location>
        <begin position="24"/>
        <end position="127"/>
    </location>
</feature>
<accession>A0A7S8C1H9</accession>
<dbReference type="KEGG" id="kmn:HW532_02100"/>
<dbReference type="RefSeq" id="WP_213162841.1">
    <property type="nucleotide sequence ID" value="NZ_CP058214.1"/>
</dbReference>
<keyword evidence="1" id="KW-0732">Signal</keyword>